<evidence type="ECO:0000313" key="2">
    <source>
        <dbReference type="EMBL" id="TVY05634.1"/>
    </source>
</evidence>
<sequence length="390" mass="44583">MKKILFVNGHLNVGGVENSLINVLKRVDYNHYEIDLILFEGLGDYAHEVPKEVNVISYDLSKAYGPLKQCILDNIRTRNWFWLCFRLITLLEKIIGVKAFTFARPLFKLSKRYDCAIAYRVGICTDFVGYVINSKKKITWWHHGTFDYPEKVIKRLTKVFQKFDEIIAVSDSSNRMIRSNIDGIENKTITIPNIVNADEIKQKANEETAYQIKFNENITLLSVGRLSPEKGMINCVHACKKLIENGFNIKWYLIGDGVQYGEIEKCIKDYKLENDIFLLGSIPNPYPYIKNATIYVHPSLVESLSITVLEALTLNTPAVIARSMGPMEFIRHKENGLLVEPTPDGLVGGIISLLKDDQLYTKLKKDHSDVLKNYSPEVVMKKIYHLTEVG</sequence>
<evidence type="ECO:0000313" key="3">
    <source>
        <dbReference type="Proteomes" id="UP000317036"/>
    </source>
</evidence>
<dbReference type="PANTHER" id="PTHR12526:SF630">
    <property type="entry name" value="GLYCOSYLTRANSFERASE"/>
    <property type="match status" value="1"/>
</dbReference>
<name>A0A559K0F7_9BACL</name>
<dbReference type="SUPFAM" id="SSF53756">
    <property type="entry name" value="UDP-Glycosyltransferase/glycogen phosphorylase"/>
    <property type="match status" value="1"/>
</dbReference>
<reference evidence="2 3" key="1">
    <citation type="submission" date="2019-07" db="EMBL/GenBank/DDBJ databases">
        <authorList>
            <person name="Kim J."/>
        </authorList>
    </citation>
    <scope>NUCLEOTIDE SEQUENCE [LARGE SCALE GENOMIC DNA]</scope>
    <source>
        <strain evidence="2 3">JC52</strain>
    </source>
</reference>
<dbReference type="Proteomes" id="UP000317036">
    <property type="component" value="Unassembled WGS sequence"/>
</dbReference>
<dbReference type="EMBL" id="VNJI01000054">
    <property type="protein sequence ID" value="TVY05634.1"/>
    <property type="molecule type" value="Genomic_DNA"/>
</dbReference>
<evidence type="ECO:0000259" key="1">
    <source>
        <dbReference type="Pfam" id="PF00534"/>
    </source>
</evidence>
<dbReference type="Pfam" id="PF00534">
    <property type="entry name" value="Glycos_transf_1"/>
    <property type="match status" value="1"/>
</dbReference>
<dbReference type="Gene3D" id="3.40.50.2000">
    <property type="entry name" value="Glycogen Phosphorylase B"/>
    <property type="match status" value="2"/>
</dbReference>
<comment type="caution">
    <text evidence="2">The sequence shown here is derived from an EMBL/GenBank/DDBJ whole genome shotgun (WGS) entry which is preliminary data.</text>
</comment>
<dbReference type="RefSeq" id="WP_144853814.1">
    <property type="nucleotide sequence ID" value="NZ_VNJI01000054.1"/>
</dbReference>
<dbReference type="AlphaFoldDB" id="A0A559K0F7"/>
<feature type="domain" description="Glycosyl transferase family 1" evidence="1">
    <location>
        <begin position="213"/>
        <end position="365"/>
    </location>
</feature>
<gene>
    <name evidence="2" type="ORF">FPZ49_29100</name>
</gene>
<dbReference type="CDD" id="cd03811">
    <property type="entry name" value="GT4_GT28_WabH-like"/>
    <property type="match status" value="1"/>
</dbReference>
<keyword evidence="3" id="KW-1185">Reference proteome</keyword>
<dbReference type="PANTHER" id="PTHR12526">
    <property type="entry name" value="GLYCOSYLTRANSFERASE"/>
    <property type="match status" value="1"/>
</dbReference>
<dbReference type="GO" id="GO:0016757">
    <property type="term" value="F:glycosyltransferase activity"/>
    <property type="evidence" value="ECO:0007669"/>
    <property type="project" value="InterPro"/>
</dbReference>
<proteinExistence type="predicted"/>
<protein>
    <submittedName>
        <fullName evidence="2">Glycosyltransferase</fullName>
    </submittedName>
</protein>
<dbReference type="OrthoDB" id="9813638at2"/>
<accession>A0A559K0F7</accession>
<dbReference type="InterPro" id="IPR001296">
    <property type="entry name" value="Glyco_trans_1"/>
</dbReference>
<keyword evidence="2" id="KW-0808">Transferase</keyword>
<organism evidence="2 3">
    <name type="scientific">Paenibacillus cremeus</name>
    <dbReference type="NCBI Taxonomy" id="2163881"/>
    <lineage>
        <taxon>Bacteria</taxon>
        <taxon>Bacillati</taxon>
        <taxon>Bacillota</taxon>
        <taxon>Bacilli</taxon>
        <taxon>Bacillales</taxon>
        <taxon>Paenibacillaceae</taxon>
        <taxon>Paenibacillus</taxon>
    </lineage>
</organism>